<organism evidence="2 3">
    <name type="scientific">Falsochrobactrum shanghaiense</name>
    <dbReference type="NCBI Taxonomy" id="2201899"/>
    <lineage>
        <taxon>Bacteria</taxon>
        <taxon>Pseudomonadati</taxon>
        <taxon>Pseudomonadota</taxon>
        <taxon>Alphaproteobacteria</taxon>
        <taxon>Hyphomicrobiales</taxon>
        <taxon>Brucellaceae</taxon>
        <taxon>Falsochrobactrum</taxon>
    </lineage>
</organism>
<sequence>MVDVVARVDKLEKAMKRGVQVSDQQMGRVEKRAKTMVSRVDRQFSKLTSSIGGLGKAFIGGLAGGALVGGFEGLARGVRSVVAELTSIGDIAAKVGLTTDALQQLRHVASLSGVGVNNLDTAMQRFSRRVGEAANGSGVLKDVLQANNVQLRNADGTMRNQVDILRDYANLIKNAGSEQERLLLAFKAFDSEGAALVNVFKDGASAIDNMRQKTEEAGGVIDAQLIKRAAELDVAWTNTWRNFEINSKNAIMTAIDAMTQLRGAFDDYEKRLAAAEAGRVVGGMMLKGDTPENRLARRMAGQPISPEMADANQKLVEALDRRYKSNDPAKVTIIPQGTKEGGKGKSGSSRNTAAERALREAEAVQQLIDNLSEELRLVGASDVQRAKSNALRMAGAAATAEQREEISRIVEAIYSEREAVEAARSQYEAMNDAAREATGTLVSSLMNGESAADALSNALGRVADRLLNEVLDAIFQVNKAGGGGIFGSILGLFGGGQMGIAMNGGIGLYDKGGYTGPGGVKEPAGVVHKGEVVWSQKDVARHGGVATVEAMRRGLRGYDVGGAPGFSMPAVPKMPNISNVTNNNSAINSAPVINVNVDGATGNAEVAMMVKAGVEKGIQAWQKTPYFANAVAGGVKQARQRGMIR</sequence>
<evidence type="ECO:0008006" key="4">
    <source>
        <dbReference type="Google" id="ProtNLM"/>
    </source>
</evidence>
<evidence type="ECO:0000313" key="3">
    <source>
        <dbReference type="Proteomes" id="UP000245865"/>
    </source>
</evidence>
<feature type="region of interest" description="Disordered" evidence="1">
    <location>
        <begin position="328"/>
        <end position="354"/>
    </location>
</feature>
<reference evidence="2 3" key="1">
    <citation type="submission" date="2018-05" db="EMBL/GenBank/DDBJ databases">
        <title>Comparative genomic sequence analysis between strain HN4 and CCM 8460T (Falsochrobactrum ovis) will provide more evidence to prove that HN4 is a new species of Falsochrobactrum.</title>
        <authorList>
            <person name="Lyu W."/>
            <person name="Sun L."/>
            <person name="Yao L."/>
        </authorList>
    </citation>
    <scope>NUCLEOTIDE SEQUENCE [LARGE SCALE GENOMIC DNA]</scope>
    <source>
        <strain evidence="2 3">HN4</strain>
    </source>
</reference>
<dbReference type="AlphaFoldDB" id="A0A316JF92"/>
<name>A0A316JF92_9HYPH</name>
<dbReference type="EMBL" id="QGDB01000001">
    <property type="protein sequence ID" value="PWL19255.1"/>
    <property type="molecule type" value="Genomic_DNA"/>
</dbReference>
<dbReference type="Proteomes" id="UP000245865">
    <property type="component" value="Unassembled WGS sequence"/>
</dbReference>
<proteinExistence type="predicted"/>
<accession>A0A316JF92</accession>
<protein>
    <recommendedName>
        <fullName evidence="4">Bacteriophage tail tape measure C-terminal domain-containing protein</fullName>
    </recommendedName>
</protein>
<evidence type="ECO:0000256" key="1">
    <source>
        <dbReference type="SAM" id="MobiDB-lite"/>
    </source>
</evidence>
<comment type="caution">
    <text evidence="2">The sequence shown here is derived from an EMBL/GenBank/DDBJ whole genome shotgun (WGS) entry which is preliminary data.</text>
</comment>
<evidence type="ECO:0000313" key="2">
    <source>
        <dbReference type="EMBL" id="PWL19255.1"/>
    </source>
</evidence>
<gene>
    <name evidence="2" type="ORF">DKP76_01460</name>
</gene>
<keyword evidence="3" id="KW-1185">Reference proteome</keyword>